<evidence type="ECO:0000313" key="1">
    <source>
        <dbReference type="EMBL" id="VAX06610.1"/>
    </source>
</evidence>
<sequence>MKNKKGRIAIICTIGIYAMGAVAFADSQASQNSVQEEKGLTSVILSFFAPGDKEKNVGPEALLLKSPPKEKADKYITLSEPVTSESIGSKNAVNAAFGQPKNELFIQQSTILKTSLIFHMGNAGFSAARPSGFTGLGATTTGHQVTFSYGNAPAGPDSGALGISFGSQFLVEPSSIMSPLYEGPGTGAGYDQLNTRQAYNLSVDMGYAGFKFGASYSQEKIYNDSGMKGFDIRLGYASRKWGADVRFGEYKRERDLFFATTEEFYDTVYALEIGAAYHIHSNIRFTGRFTYYAYGQENDMDALRSSQVFFLGTNVNF</sequence>
<evidence type="ECO:0008006" key="2">
    <source>
        <dbReference type="Google" id="ProtNLM"/>
    </source>
</evidence>
<dbReference type="AlphaFoldDB" id="A0A3B1B8H1"/>
<protein>
    <recommendedName>
        <fullName evidence="2">Porin domain-containing protein</fullName>
    </recommendedName>
</protein>
<name>A0A3B1B8H1_9ZZZZ</name>
<accession>A0A3B1B8H1</accession>
<gene>
    <name evidence="1" type="ORF">MNBD_ALPHA03-1962</name>
</gene>
<dbReference type="EMBL" id="UOFW01000169">
    <property type="protein sequence ID" value="VAX06610.1"/>
    <property type="molecule type" value="Genomic_DNA"/>
</dbReference>
<dbReference type="SUPFAM" id="SSF56935">
    <property type="entry name" value="Porins"/>
    <property type="match status" value="1"/>
</dbReference>
<proteinExistence type="predicted"/>
<organism evidence="1">
    <name type="scientific">hydrothermal vent metagenome</name>
    <dbReference type="NCBI Taxonomy" id="652676"/>
    <lineage>
        <taxon>unclassified sequences</taxon>
        <taxon>metagenomes</taxon>
        <taxon>ecological metagenomes</taxon>
    </lineage>
</organism>
<reference evidence="1" key="1">
    <citation type="submission" date="2018-06" db="EMBL/GenBank/DDBJ databases">
        <authorList>
            <person name="Zhirakovskaya E."/>
        </authorList>
    </citation>
    <scope>NUCLEOTIDE SEQUENCE</scope>
</reference>